<evidence type="ECO:0000313" key="2">
    <source>
        <dbReference type="EMBL" id="RCV16513.1"/>
    </source>
</evidence>
<accession>A0A368QF56</accession>
<feature type="region of interest" description="Disordered" evidence="1">
    <location>
        <begin position="1"/>
        <end position="52"/>
    </location>
</feature>
<organism evidence="2">
    <name type="scientific">Setaria italica</name>
    <name type="common">Foxtail millet</name>
    <name type="synonym">Panicum italicum</name>
    <dbReference type="NCBI Taxonomy" id="4555"/>
    <lineage>
        <taxon>Eukaryota</taxon>
        <taxon>Viridiplantae</taxon>
        <taxon>Streptophyta</taxon>
        <taxon>Embryophyta</taxon>
        <taxon>Tracheophyta</taxon>
        <taxon>Spermatophyta</taxon>
        <taxon>Magnoliopsida</taxon>
        <taxon>Liliopsida</taxon>
        <taxon>Poales</taxon>
        <taxon>Poaceae</taxon>
        <taxon>PACMAD clade</taxon>
        <taxon>Panicoideae</taxon>
        <taxon>Panicodae</taxon>
        <taxon>Paniceae</taxon>
        <taxon>Cenchrinae</taxon>
        <taxon>Setaria</taxon>
    </lineage>
</organism>
<reference evidence="2" key="2">
    <citation type="submission" date="2015-07" db="EMBL/GenBank/DDBJ databases">
        <authorList>
            <person name="Noorani M."/>
        </authorList>
    </citation>
    <scope>NUCLEOTIDE SEQUENCE</scope>
    <source>
        <strain evidence="2">Yugu1</strain>
    </source>
</reference>
<feature type="compositionally biased region" description="Basic residues" evidence="1">
    <location>
        <begin position="112"/>
        <end position="125"/>
    </location>
</feature>
<protein>
    <submittedName>
        <fullName evidence="2">Uncharacterized protein</fullName>
    </submittedName>
</protein>
<name>A0A368QF56_SETIT</name>
<dbReference type="AlphaFoldDB" id="A0A368QF56"/>
<proteinExistence type="predicted"/>
<reference evidence="2" key="1">
    <citation type="journal article" date="2012" name="Nat. Biotechnol.">
        <title>Reference genome sequence of the model plant Setaria.</title>
        <authorList>
            <person name="Bennetzen J.L."/>
            <person name="Schmutz J."/>
            <person name="Wang H."/>
            <person name="Percifield R."/>
            <person name="Hawkins J."/>
            <person name="Pontaroli A.C."/>
            <person name="Estep M."/>
            <person name="Feng L."/>
            <person name="Vaughn J.N."/>
            <person name="Grimwood J."/>
            <person name="Jenkins J."/>
            <person name="Barry K."/>
            <person name="Lindquist E."/>
            <person name="Hellsten U."/>
            <person name="Deshpande S."/>
            <person name="Wang X."/>
            <person name="Wu X."/>
            <person name="Mitros T."/>
            <person name="Triplett J."/>
            <person name="Yang X."/>
            <person name="Ye C.Y."/>
            <person name="Mauro-Herrera M."/>
            <person name="Wang L."/>
            <person name="Li P."/>
            <person name="Sharma M."/>
            <person name="Sharma R."/>
            <person name="Ronald P.C."/>
            <person name="Panaud O."/>
            <person name="Kellogg E.A."/>
            <person name="Brutnell T.P."/>
            <person name="Doust A.N."/>
            <person name="Tuskan G.A."/>
            <person name="Rokhsar D."/>
            <person name="Devos K.M."/>
        </authorList>
    </citation>
    <scope>NUCLEOTIDE SEQUENCE [LARGE SCALE GENOMIC DNA]</scope>
    <source>
        <strain evidence="2">Yugu1</strain>
    </source>
</reference>
<feature type="compositionally biased region" description="Pro residues" evidence="1">
    <location>
        <begin position="18"/>
        <end position="27"/>
    </location>
</feature>
<feature type="region of interest" description="Disordered" evidence="1">
    <location>
        <begin position="104"/>
        <end position="125"/>
    </location>
</feature>
<gene>
    <name evidence="2" type="ORF">SETIT_3G144500v2</name>
</gene>
<sequence length="188" mass="19120">MGARPTPMDAPLTHPPGAAAPPHPPVPRHSSPTPSRISLHPRSLGGGADGVGDADATLGWDVGGVGGVESADPLGVLDAGGGGALAASAREALADGGGDLAAADGDLGGRRGEHHRGHHGEHHHLSASHNEQLMAVLLLCQLLAALDGSAVVAILMLGKKCALLFSDQPRGIIIRYIFYTSCLWIDEE</sequence>
<evidence type="ECO:0000256" key="1">
    <source>
        <dbReference type="SAM" id="MobiDB-lite"/>
    </source>
</evidence>
<dbReference type="EMBL" id="CM003530">
    <property type="protein sequence ID" value="RCV16513.1"/>
    <property type="molecule type" value="Genomic_DNA"/>
</dbReference>